<keyword evidence="6 9" id="KW-0472">Membrane</keyword>
<dbReference type="InterPro" id="IPR003663">
    <property type="entry name" value="Sugar/inositol_transpt"/>
</dbReference>
<dbReference type="FunFam" id="1.20.1250.20:FF:000061">
    <property type="entry name" value="MFS sugar transporter"/>
    <property type="match status" value="1"/>
</dbReference>
<comment type="subcellular location">
    <subcellularLocation>
        <location evidence="1">Membrane</location>
        <topology evidence="1">Multi-pass membrane protein</topology>
    </subcellularLocation>
</comment>
<dbReference type="Proteomes" id="UP000054251">
    <property type="component" value="Unassembled WGS sequence"/>
</dbReference>
<feature type="transmembrane region" description="Helical" evidence="9">
    <location>
        <begin position="74"/>
        <end position="92"/>
    </location>
</feature>
<evidence type="ECO:0000256" key="5">
    <source>
        <dbReference type="ARBA" id="ARBA00022989"/>
    </source>
</evidence>
<feature type="transmembrane region" description="Helical" evidence="9">
    <location>
        <begin position="424"/>
        <end position="448"/>
    </location>
</feature>
<proteinExistence type="inferred from homology"/>
<evidence type="ECO:0000256" key="8">
    <source>
        <dbReference type="SAM" id="MobiDB-lite"/>
    </source>
</evidence>
<dbReference type="PROSITE" id="PS00216">
    <property type="entry name" value="SUGAR_TRANSPORT_1"/>
    <property type="match status" value="1"/>
</dbReference>
<feature type="compositionally biased region" description="Polar residues" evidence="8">
    <location>
        <begin position="534"/>
        <end position="545"/>
    </location>
</feature>
<dbReference type="NCBIfam" id="TIGR00879">
    <property type="entry name" value="SP"/>
    <property type="match status" value="1"/>
</dbReference>
<dbReference type="PANTHER" id="PTHR48022:SF55">
    <property type="entry name" value="SUGAR TRANSPORTER STL1"/>
    <property type="match status" value="1"/>
</dbReference>
<feature type="transmembrane region" description="Helical" evidence="9">
    <location>
        <begin position="389"/>
        <end position="412"/>
    </location>
</feature>
<evidence type="ECO:0000256" key="2">
    <source>
        <dbReference type="ARBA" id="ARBA00010992"/>
    </source>
</evidence>
<dbReference type="RefSeq" id="XP_015468693.1">
    <property type="nucleotide sequence ID" value="XM_015610504.1"/>
</dbReference>
<dbReference type="GeneID" id="26838683"/>
<keyword evidence="3 7" id="KW-0813">Transport</keyword>
<feature type="transmembrane region" description="Helical" evidence="9">
    <location>
        <begin position="202"/>
        <end position="219"/>
    </location>
</feature>
<feature type="transmembrane region" description="Helical" evidence="9">
    <location>
        <begin position="104"/>
        <end position="125"/>
    </location>
</feature>
<dbReference type="Pfam" id="PF00083">
    <property type="entry name" value="Sugar_tr"/>
    <property type="match status" value="1"/>
</dbReference>
<dbReference type="GO" id="GO:0016020">
    <property type="term" value="C:membrane"/>
    <property type="evidence" value="ECO:0007669"/>
    <property type="project" value="UniProtKB-SubCell"/>
</dbReference>
<evidence type="ECO:0000256" key="1">
    <source>
        <dbReference type="ARBA" id="ARBA00004141"/>
    </source>
</evidence>
<dbReference type="InterPro" id="IPR050360">
    <property type="entry name" value="MFS_Sugar_Transporters"/>
</dbReference>
<dbReference type="PROSITE" id="PS50850">
    <property type="entry name" value="MFS"/>
    <property type="match status" value="1"/>
</dbReference>
<feature type="transmembrane region" description="Helical" evidence="9">
    <location>
        <begin position="21"/>
        <end position="45"/>
    </location>
</feature>
<name>A0A0V1Q334_9ASCO</name>
<feature type="region of interest" description="Disordered" evidence="8">
    <location>
        <begin position="533"/>
        <end position="562"/>
    </location>
</feature>
<dbReference type="InterPro" id="IPR020846">
    <property type="entry name" value="MFS_dom"/>
</dbReference>
<evidence type="ECO:0000256" key="6">
    <source>
        <dbReference type="ARBA" id="ARBA00023136"/>
    </source>
</evidence>
<feature type="transmembrane region" description="Helical" evidence="9">
    <location>
        <begin position="163"/>
        <end position="182"/>
    </location>
</feature>
<dbReference type="Gene3D" id="1.20.1250.20">
    <property type="entry name" value="MFS general substrate transporter like domains"/>
    <property type="match status" value="1"/>
</dbReference>
<dbReference type="GO" id="GO:0005351">
    <property type="term" value="F:carbohydrate:proton symporter activity"/>
    <property type="evidence" value="ECO:0007669"/>
    <property type="project" value="TreeGrafter"/>
</dbReference>
<organism evidence="11 12">
    <name type="scientific">Debaryomyces fabryi</name>
    <dbReference type="NCBI Taxonomy" id="58627"/>
    <lineage>
        <taxon>Eukaryota</taxon>
        <taxon>Fungi</taxon>
        <taxon>Dikarya</taxon>
        <taxon>Ascomycota</taxon>
        <taxon>Saccharomycotina</taxon>
        <taxon>Pichiomycetes</taxon>
        <taxon>Debaryomycetaceae</taxon>
        <taxon>Debaryomyces</taxon>
    </lineage>
</organism>
<evidence type="ECO:0000313" key="11">
    <source>
        <dbReference type="EMBL" id="KSA02591.1"/>
    </source>
</evidence>
<comment type="caution">
    <text evidence="11">The sequence shown here is derived from an EMBL/GenBank/DDBJ whole genome shotgun (WGS) entry which is preliminary data.</text>
</comment>
<evidence type="ECO:0000256" key="7">
    <source>
        <dbReference type="RuleBase" id="RU003346"/>
    </source>
</evidence>
<feature type="domain" description="Major facilitator superfamily (MFS) profile" evidence="10">
    <location>
        <begin position="23"/>
        <end position="478"/>
    </location>
</feature>
<dbReference type="OrthoDB" id="6133115at2759"/>
<reference evidence="11 12" key="1">
    <citation type="submission" date="2015-11" db="EMBL/GenBank/DDBJ databases">
        <title>The genome of Debaryomyces fabryi.</title>
        <authorList>
            <person name="Tafer H."/>
            <person name="Lopandic K."/>
        </authorList>
    </citation>
    <scope>NUCLEOTIDE SEQUENCE [LARGE SCALE GENOMIC DNA]</scope>
    <source>
        <strain evidence="11 12">CBS 789</strain>
    </source>
</reference>
<evidence type="ECO:0000256" key="9">
    <source>
        <dbReference type="SAM" id="Phobius"/>
    </source>
</evidence>
<feature type="transmembrane region" description="Helical" evidence="9">
    <location>
        <begin position="455"/>
        <end position="474"/>
    </location>
</feature>
<dbReference type="InterPro" id="IPR036259">
    <property type="entry name" value="MFS_trans_sf"/>
</dbReference>
<protein>
    <recommendedName>
        <fullName evidence="10">Major facilitator superfamily (MFS) profile domain-containing protein</fullName>
    </recommendedName>
</protein>
<dbReference type="EMBL" id="LMYN01000024">
    <property type="protein sequence ID" value="KSA02591.1"/>
    <property type="molecule type" value="Genomic_DNA"/>
</dbReference>
<feature type="transmembrane region" description="Helical" evidence="9">
    <location>
        <begin position="326"/>
        <end position="349"/>
    </location>
</feature>
<sequence length="562" mass="62154">MAVKIWERTNTLGLKGRSLRLAITITAVTGFSLFGYDQGLMSGIITGDDFSKEFPAVTAEGAGSEHWATVNQGAITSCYEIGCFFGALFALFRGDKFGRRPMVIIGSLLIILGTIISTAAFGPHWGLGQFVIGRVITGLGNGMDTATIPVWQSEVSRAENRGFLVNLEGSVVALGTFIAYWLDFGLSYVEGEHASVQWRFPVAFQIFFATILFLGIINLPESPRWLIAHGYKDEAHYVLAALNDVDINDDLVIAESTVITDGVNRFSRSQVGFKELFSGGKLQHFSRMVIGASTQFFQQFTGCNASIYYSTVLFQRLNMQETYEKLPLVMGGVFSTVYALMTIPSFFLIDRLGRRALFLIGAAGQGLAFTIAFASLIKDDGEDKGGQKAAAFGIFLFIAFFAFTILPLPWVYPPEINPLRTRTVASAVSTCTNWLTNFAVVMFTPLFMAESQFGCYLFFALFNYLFIPVIFFFYPETAGRTLEEIDIIFAKAHVDKRQPWRVAAALPRLSLKEQEEEGNKLGLFDDFEKEGFEQSENISSNTSNKSPEEGSNDEPLVKPAEV</sequence>
<dbReference type="AlphaFoldDB" id="A0A0V1Q334"/>
<evidence type="ECO:0000256" key="3">
    <source>
        <dbReference type="ARBA" id="ARBA00022448"/>
    </source>
</evidence>
<dbReference type="InterPro" id="IPR005829">
    <property type="entry name" value="Sugar_transporter_CS"/>
</dbReference>
<evidence type="ECO:0000259" key="10">
    <source>
        <dbReference type="PROSITE" id="PS50850"/>
    </source>
</evidence>
<keyword evidence="5 9" id="KW-1133">Transmembrane helix</keyword>
<feature type="transmembrane region" description="Helical" evidence="9">
    <location>
        <begin position="131"/>
        <end position="151"/>
    </location>
</feature>
<dbReference type="SUPFAM" id="SSF103473">
    <property type="entry name" value="MFS general substrate transporter"/>
    <property type="match status" value="1"/>
</dbReference>
<evidence type="ECO:0000313" key="12">
    <source>
        <dbReference type="Proteomes" id="UP000054251"/>
    </source>
</evidence>
<dbReference type="GO" id="GO:0015793">
    <property type="term" value="P:glycerol transmembrane transport"/>
    <property type="evidence" value="ECO:0007669"/>
    <property type="project" value="TreeGrafter"/>
</dbReference>
<evidence type="ECO:0000256" key="4">
    <source>
        <dbReference type="ARBA" id="ARBA00022692"/>
    </source>
</evidence>
<dbReference type="PANTHER" id="PTHR48022">
    <property type="entry name" value="PLASTIDIC GLUCOSE TRANSPORTER 4"/>
    <property type="match status" value="1"/>
</dbReference>
<keyword evidence="4 9" id="KW-0812">Transmembrane</keyword>
<dbReference type="InterPro" id="IPR005828">
    <property type="entry name" value="MFS_sugar_transport-like"/>
</dbReference>
<accession>A0A0V1Q334</accession>
<comment type="similarity">
    <text evidence="2 7">Belongs to the major facilitator superfamily. Sugar transporter (TC 2.A.1.1) family.</text>
</comment>
<keyword evidence="12" id="KW-1185">Reference proteome</keyword>
<gene>
    <name evidence="11" type="ORF">AC631_01674</name>
</gene>
<dbReference type="PRINTS" id="PR00171">
    <property type="entry name" value="SUGRTRNSPORT"/>
</dbReference>
<feature type="transmembrane region" description="Helical" evidence="9">
    <location>
        <begin position="355"/>
        <end position="377"/>
    </location>
</feature>